<dbReference type="SFLD" id="SFLDS00003">
    <property type="entry name" value="Haloacid_Dehalogenase"/>
    <property type="match status" value="1"/>
</dbReference>
<keyword evidence="9 13" id="KW-0732">Signal</keyword>
<protein>
    <recommendedName>
        <fullName evidence="7">Class B acid phosphatase</fullName>
        <ecNumber evidence="6">3.1.3.2</ecNumber>
    </recommendedName>
</protein>
<evidence type="ECO:0000256" key="10">
    <source>
        <dbReference type="ARBA" id="ARBA00022764"/>
    </source>
</evidence>
<comment type="cofactor">
    <cofactor evidence="2">
        <name>Mg(2+)</name>
        <dbReference type="ChEBI" id="CHEBI:18420"/>
    </cofactor>
</comment>
<evidence type="ECO:0000256" key="5">
    <source>
        <dbReference type="ARBA" id="ARBA00011881"/>
    </source>
</evidence>
<reference evidence="14 15" key="1">
    <citation type="submission" date="2018-09" db="EMBL/GenBank/DDBJ databases">
        <title>Zymobacter palmae IAM14233 (=T109) whole genome analysis.</title>
        <authorList>
            <person name="Yanase H."/>
        </authorList>
    </citation>
    <scope>NUCLEOTIDE SEQUENCE [LARGE SCALE GENOMIC DNA]</scope>
    <source>
        <strain evidence="14 15">IAM14233</strain>
    </source>
</reference>
<dbReference type="NCBIfam" id="TIGR01672">
    <property type="entry name" value="AphA"/>
    <property type="match status" value="1"/>
</dbReference>
<keyword evidence="8" id="KW-0479">Metal-binding</keyword>
<dbReference type="AlphaFoldDB" id="A0A348HHR0"/>
<dbReference type="Pfam" id="PF03767">
    <property type="entry name" value="Acid_phosphat_B"/>
    <property type="match status" value="1"/>
</dbReference>
<dbReference type="STRING" id="1123510.GCA_000620025_02157"/>
<dbReference type="KEGG" id="zpl:ZBT109_2432"/>
<evidence type="ECO:0000256" key="8">
    <source>
        <dbReference type="ARBA" id="ARBA00022723"/>
    </source>
</evidence>
<comment type="catalytic activity">
    <reaction evidence="1">
        <text>a phosphate monoester + H2O = an alcohol + phosphate</text>
        <dbReference type="Rhea" id="RHEA:15017"/>
        <dbReference type="ChEBI" id="CHEBI:15377"/>
        <dbReference type="ChEBI" id="CHEBI:30879"/>
        <dbReference type="ChEBI" id="CHEBI:43474"/>
        <dbReference type="ChEBI" id="CHEBI:67140"/>
        <dbReference type="EC" id="3.1.3.2"/>
    </reaction>
</comment>
<dbReference type="OrthoDB" id="2234478at2"/>
<dbReference type="Proteomes" id="UP000267342">
    <property type="component" value="Chromosome"/>
</dbReference>
<keyword evidence="15" id="KW-1185">Reference proteome</keyword>
<dbReference type="GO" id="GO:0003993">
    <property type="term" value="F:acid phosphatase activity"/>
    <property type="evidence" value="ECO:0007669"/>
    <property type="project" value="UniProtKB-EC"/>
</dbReference>
<dbReference type="InterPro" id="IPR005519">
    <property type="entry name" value="Acid_phosphat_B-like"/>
</dbReference>
<dbReference type="InterPro" id="IPR023214">
    <property type="entry name" value="HAD_sf"/>
</dbReference>
<sequence length="232" mass="25451">MKARGWYSGLVLSMAAALMGGVAQAETSATAGVTVAQLVERAPIHWVSIAQIEKSLEGVPPMNVGFDIDDTVLYSSPGFYRGIQIYGNHFSSNPEFWQLMNNGWDAYSIPKEVGRELIAMHLRRHDHIYFITARAASQTETVTNLLQKTFNIPASEMHPVIFTGIRPGENTKTPWLSKLNIKLYYGDADSDIEAAQAVHGRGIRVLRASNSTYVPHPQAGALGEEVIVGSDH</sequence>
<name>A0A348HHR0_9GAMM</name>
<evidence type="ECO:0000256" key="13">
    <source>
        <dbReference type="SAM" id="SignalP"/>
    </source>
</evidence>
<dbReference type="InterPro" id="IPR036412">
    <property type="entry name" value="HAD-like_sf"/>
</dbReference>
<organism evidence="14 15">
    <name type="scientific">Zymobacter palmae</name>
    <dbReference type="NCBI Taxonomy" id="33074"/>
    <lineage>
        <taxon>Bacteria</taxon>
        <taxon>Pseudomonadati</taxon>
        <taxon>Pseudomonadota</taxon>
        <taxon>Gammaproteobacteria</taxon>
        <taxon>Oceanospirillales</taxon>
        <taxon>Halomonadaceae</taxon>
        <taxon>Zymobacter group</taxon>
        <taxon>Zymobacter</taxon>
    </lineage>
</organism>
<evidence type="ECO:0000256" key="7">
    <source>
        <dbReference type="ARBA" id="ARBA00022113"/>
    </source>
</evidence>
<dbReference type="GO" id="GO:0030288">
    <property type="term" value="C:outer membrane-bounded periplasmic space"/>
    <property type="evidence" value="ECO:0007669"/>
    <property type="project" value="InterPro"/>
</dbReference>
<dbReference type="GO" id="GO:0046872">
    <property type="term" value="F:metal ion binding"/>
    <property type="evidence" value="ECO:0007669"/>
    <property type="project" value="UniProtKB-KW"/>
</dbReference>
<dbReference type="SFLD" id="SFLDG01127">
    <property type="entry name" value="C1.3:_Acid_Phosphatase_Like"/>
    <property type="match status" value="1"/>
</dbReference>
<evidence type="ECO:0000256" key="4">
    <source>
        <dbReference type="ARBA" id="ARBA00007752"/>
    </source>
</evidence>
<evidence type="ECO:0000256" key="11">
    <source>
        <dbReference type="ARBA" id="ARBA00022801"/>
    </source>
</evidence>
<keyword evidence="11" id="KW-0378">Hydrolase</keyword>
<dbReference type="EMBL" id="AP018933">
    <property type="protein sequence ID" value="BBG31162.1"/>
    <property type="molecule type" value="Genomic_DNA"/>
</dbReference>
<keyword evidence="10" id="KW-0574">Periplasm</keyword>
<feature type="signal peptide" evidence="13">
    <location>
        <begin position="1"/>
        <end position="25"/>
    </location>
</feature>
<proteinExistence type="inferred from homology"/>
<evidence type="ECO:0000256" key="3">
    <source>
        <dbReference type="ARBA" id="ARBA00004418"/>
    </source>
</evidence>
<accession>A0A348HHR0</accession>
<comment type="subcellular location">
    <subcellularLocation>
        <location evidence="3">Periplasm</location>
    </subcellularLocation>
</comment>
<dbReference type="SUPFAM" id="SSF56784">
    <property type="entry name" value="HAD-like"/>
    <property type="match status" value="1"/>
</dbReference>
<evidence type="ECO:0000256" key="1">
    <source>
        <dbReference type="ARBA" id="ARBA00000032"/>
    </source>
</evidence>
<evidence type="ECO:0000313" key="14">
    <source>
        <dbReference type="EMBL" id="BBG31162.1"/>
    </source>
</evidence>
<evidence type="ECO:0000256" key="9">
    <source>
        <dbReference type="ARBA" id="ARBA00022729"/>
    </source>
</evidence>
<comment type="subunit">
    <text evidence="5">Homotetramer.</text>
</comment>
<evidence type="ECO:0000313" key="15">
    <source>
        <dbReference type="Proteomes" id="UP000267342"/>
    </source>
</evidence>
<dbReference type="Gene3D" id="3.40.50.1000">
    <property type="entry name" value="HAD superfamily/HAD-like"/>
    <property type="match status" value="1"/>
</dbReference>
<comment type="similarity">
    <text evidence="4">Belongs to the class B bacterial acid phosphatase family.</text>
</comment>
<dbReference type="EC" id="3.1.3.2" evidence="6"/>
<dbReference type="RefSeq" id="WP_038278296.1">
    <property type="nucleotide sequence ID" value="NZ_AP018933.1"/>
</dbReference>
<evidence type="ECO:0000256" key="6">
    <source>
        <dbReference type="ARBA" id="ARBA00012646"/>
    </source>
</evidence>
<keyword evidence="12" id="KW-0460">Magnesium</keyword>
<gene>
    <name evidence="14" type="ORF">ZBT109_2432</name>
</gene>
<dbReference type="InterPro" id="IPR010025">
    <property type="entry name" value="HAD-SF_ppase_IIIB_AphA"/>
</dbReference>
<evidence type="ECO:0000256" key="2">
    <source>
        <dbReference type="ARBA" id="ARBA00001946"/>
    </source>
</evidence>
<evidence type="ECO:0000256" key="12">
    <source>
        <dbReference type="ARBA" id="ARBA00022842"/>
    </source>
</evidence>
<feature type="chain" id="PRO_5016566351" description="Class B acid phosphatase" evidence="13">
    <location>
        <begin position="26"/>
        <end position="232"/>
    </location>
</feature>